<dbReference type="InterPro" id="IPR035940">
    <property type="entry name" value="CAP_sf"/>
</dbReference>
<accession>A0A7Z8P1R1</accession>
<evidence type="ECO:0000313" key="2">
    <source>
        <dbReference type="EMBL" id="TQD25006.1"/>
    </source>
</evidence>
<dbReference type="PANTHER" id="PTHR31157:SF1">
    <property type="entry name" value="SCP DOMAIN-CONTAINING PROTEIN"/>
    <property type="match status" value="1"/>
</dbReference>
<dbReference type="Proteomes" id="UP000319335">
    <property type="component" value="Unassembled WGS sequence"/>
</dbReference>
<sequence length="311" mass="34636">MSLLTKGLIALFFLLIISNGVTGSENEYASEEQQMLDLINEERALYDLEPLSFNAILNDVASEHSKEMIEKDYFSHDSYDGTSFSVRMENAGYDILYAGENIAMRYPPDLIAAHEGLMNSPGHRANILNPNYNEIGIGIWVGEYSGYSNVAMYTQDFGWSDSATPSLQVTSKSPTSSITESDGSTQVFSINTNIECDISWLFDDETIKVDNNVVSSYCEIVPPASGTYQVKATASDQGEDLVTQWTWTVTEETVQMKGDSNNDGKVNIIDFRAFAQVYKSATIESSKWADFNDDGLINIIDFRAFTQVYNK</sequence>
<dbReference type="RefSeq" id="WP_154809733.1">
    <property type="nucleotide sequence ID" value="NZ_VIAQ01000015.1"/>
</dbReference>
<dbReference type="SUPFAM" id="SSF63446">
    <property type="entry name" value="Type I dockerin domain"/>
    <property type="match status" value="1"/>
</dbReference>
<dbReference type="CDD" id="cd05379">
    <property type="entry name" value="CAP_bacterial"/>
    <property type="match status" value="1"/>
</dbReference>
<dbReference type="Gene3D" id="3.40.33.10">
    <property type="entry name" value="CAP"/>
    <property type="match status" value="1"/>
</dbReference>
<dbReference type="OrthoDB" id="60683at2157"/>
<dbReference type="PROSITE" id="PS51766">
    <property type="entry name" value="DOCKERIN"/>
    <property type="match status" value="1"/>
</dbReference>
<dbReference type="Pfam" id="PF00188">
    <property type="entry name" value="CAP"/>
    <property type="match status" value="1"/>
</dbReference>
<dbReference type="AlphaFoldDB" id="A0A7Z8P1R1"/>
<organism evidence="2 3">
    <name type="scientific">Methanolobus vulcani</name>
    <dbReference type="NCBI Taxonomy" id="38026"/>
    <lineage>
        <taxon>Archaea</taxon>
        <taxon>Methanobacteriati</taxon>
        <taxon>Methanobacteriota</taxon>
        <taxon>Stenosarchaea group</taxon>
        <taxon>Methanomicrobia</taxon>
        <taxon>Methanosarcinales</taxon>
        <taxon>Methanosarcinaceae</taxon>
        <taxon>Methanolobus</taxon>
    </lineage>
</organism>
<gene>
    <name evidence="2" type="ORF">FKV42_08060</name>
</gene>
<dbReference type="Pfam" id="PF00404">
    <property type="entry name" value="Dockerin_1"/>
    <property type="match status" value="1"/>
</dbReference>
<dbReference type="InterPro" id="IPR018247">
    <property type="entry name" value="EF_Hand_1_Ca_BS"/>
</dbReference>
<protein>
    <recommendedName>
        <fullName evidence="1">Dockerin domain-containing protein</fullName>
    </recommendedName>
</protein>
<dbReference type="PROSITE" id="PS00018">
    <property type="entry name" value="EF_HAND_1"/>
    <property type="match status" value="1"/>
</dbReference>
<evidence type="ECO:0000259" key="1">
    <source>
        <dbReference type="PROSITE" id="PS51766"/>
    </source>
</evidence>
<dbReference type="Gene3D" id="1.10.1330.10">
    <property type="entry name" value="Dockerin domain"/>
    <property type="match status" value="1"/>
</dbReference>
<feature type="domain" description="Dockerin" evidence="1">
    <location>
        <begin position="253"/>
        <end position="311"/>
    </location>
</feature>
<dbReference type="PANTHER" id="PTHR31157">
    <property type="entry name" value="SCP DOMAIN-CONTAINING PROTEIN"/>
    <property type="match status" value="1"/>
</dbReference>
<comment type="caution">
    <text evidence="2">The sequence shown here is derived from an EMBL/GenBank/DDBJ whole genome shotgun (WGS) entry which is preliminary data.</text>
</comment>
<dbReference type="EMBL" id="VIAQ01000015">
    <property type="protein sequence ID" value="TQD25006.1"/>
    <property type="molecule type" value="Genomic_DNA"/>
</dbReference>
<dbReference type="InterPro" id="IPR016134">
    <property type="entry name" value="Dockerin_dom"/>
</dbReference>
<dbReference type="InterPro" id="IPR002105">
    <property type="entry name" value="Dockerin_1_rpt"/>
</dbReference>
<dbReference type="GO" id="GO:0004553">
    <property type="term" value="F:hydrolase activity, hydrolyzing O-glycosyl compounds"/>
    <property type="evidence" value="ECO:0007669"/>
    <property type="project" value="InterPro"/>
</dbReference>
<evidence type="ECO:0000313" key="3">
    <source>
        <dbReference type="Proteomes" id="UP000319335"/>
    </source>
</evidence>
<reference evidence="2 3" key="1">
    <citation type="submission" date="2019-06" db="EMBL/GenBank/DDBJ databases">
        <title>Draft genome sequence of Methanolobus vulcani B1d.</title>
        <authorList>
            <person name="Creighbaum A.J."/>
            <person name="Ticak T."/>
            <person name="Hariraju D."/>
            <person name="Arivett B.A."/>
            <person name="Ferguson D.J.Jr."/>
        </authorList>
    </citation>
    <scope>NUCLEOTIDE SEQUENCE [LARGE SCALE GENOMIC DNA]</scope>
    <source>
        <strain evidence="2 3">B1d</strain>
    </source>
</reference>
<dbReference type="GO" id="GO:0000272">
    <property type="term" value="P:polysaccharide catabolic process"/>
    <property type="evidence" value="ECO:0007669"/>
    <property type="project" value="InterPro"/>
</dbReference>
<dbReference type="SUPFAM" id="SSF55797">
    <property type="entry name" value="PR-1-like"/>
    <property type="match status" value="1"/>
</dbReference>
<proteinExistence type="predicted"/>
<dbReference type="InterPro" id="IPR014044">
    <property type="entry name" value="CAP_dom"/>
</dbReference>
<dbReference type="InterPro" id="IPR036439">
    <property type="entry name" value="Dockerin_dom_sf"/>
</dbReference>
<name>A0A7Z8P1R1_9EURY</name>
<keyword evidence="3" id="KW-1185">Reference proteome</keyword>